<dbReference type="AlphaFoldDB" id="A0A1T4Y536"/>
<dbReference type="STRING" id="1147123.SAMN05443428_12311"/>
<protein>
    <submittedName>
        <fullName evidence="1">Uncharacterized protein</fullName>
    </submittedName>
</protein>
<dbReference type="OrthoDB" id="1947696at2"/>
<dbReference type="SUPFAM" id="SSF48452">
    <property type="entry name" value="TPR-like"/>
    <property type="match status" value="1"/>
</dbReference>
<evidence type="ECO:0000313" key="1">
    <source>
        <dbReference type="EMBL" id="SKA96917.1"/>
    </source>
</evidence>
<dbReference type="Proteomes" id="UP000190105">
    <property type="component" value="Unassembled WGS sequence"/>
</dbReference>
<keyword evidence="2" id="KW-1185">Reference proteome</keyword>
<gene>
    <name evidence="1" type="ORF">SAMN05443428_12311</name>
</gene>
<proteinExistence type="predicted"/>
<reference evidence="2" key="1">
    <citation type="submission" date="2017-02" db="EMBL/GenBank/DDBJ databases">
        <authorList>
            <person name="Varghese N."/>
            <person name="Submissions S."/>
        </authorList>
    </citation>
    <scope>NUCLEOTIDE SEQUENCE [LARGE SCALE GENOMIC DNA]</scope>
    <source>
        <strain evidence="2">USBA 833</strain>
    </source>
</reference>
<evidence type="ECO:0000313" key="2">
    <source>
        <dbReference type="Proteomes" id="UP000190105"/>
    </source>
</evidence>
<dbReference type="Gene3D" id="1.25.40.10">
    <property type="entry name" value="Tetratricopeptide repeat domain"/>
    <property type="match status" value="1"/>
</dbReference>
<name>A0A1T4Y536_9CLOT</name>
<dbReference type="InterPro" id="IPR011990">
    <property type="entry name" value="TPR-like_helical_dom_sf"/>
</dbReference>
<dbReference type="EMBL" id="FUYH01000023">
    <property type="protein sequence ID" value="SKA96917.1"/>
    <property type="molecule type" value="Genomic_DNA"/>
</dbReference>
<organism evidence="1 2">
    <name type="scientific">Caloramator quimbayensis</name>
    <dbReference type="NCBI Taxonomy" id="1147123"/>
    <lineage>
        <taxon>Bacteria</taxon>
        <taxon>Bacillati</taxon>
        <taxon>Bacillota</taxon>
        <taxon>Clostridia</taxon>
        <taxon>Eubacteriales</taxon>
        <taxon>Clostridiaceae</taxon>
        <taxon>Caloramator</taxon>
    </lineage>
</organism>
<dbReference type="RefSeq" id="WP_078697379.1">
    <property type="nucleotide sequence ID" value="NZ_FUYH01000023.1"/>
</dbReference>
<accession>A0A1T4Y536</accession>
<sequence>MSKLKVVIKFDSTEERNNFIVNLLKIDTLLNQDNLKRKEREKILEGFNNFIKMIEQPRKGNPYYKPYNTFYYGYVGNIGYQPKPWTQAGVFLNGIRSIYMVYQYKYIKGIWLCIEFRNNNIGKEKYYWILDNMPKEKLGENIPLPNKIKCRKRLARVLEVINGYNPERYADELFSILLDVKEKMPSAYTKRYIYLWEDLALIFNSMDRFDKCLECYENLASLIPNSSDPYLNMGVFLSNRGLIKEVIECYKKGLAGYTFLFILRKMKNEEAVLHHSLLLFIDY</sequence>